<organism evidence="11 12">
    <name type="scientific">Morus notabilis</name>
    <dbReference type="NCBI Taxonomy" id="981085"/>
    <lineage>
        <taxon>Eukaryota</taxon>
        <taxon>Viridiplantae</taxon>
        <taxon>Streptophyta</taxon>
        <taxon>Embryophyta</taxon>
        <taxon>Tracheophyta</taxon>
        <taxon>Spermatophyta</taxon>
        <taxon>Magnoliopsida</taxon>
        <taxon>eudicotyledons</taxon>
        <taxon>Gunneridae</taxon>
        <taxon>Pentapetalae</taxon>
        <taxon>rosids</taxon>
        <taxon>fabids</taxon>
        <taxon>Rosales</taxon>
        <taxon>Moraceae</taxon>
        <taxon>Moreae</taxon>
        <taxon>Morus</taxon>
    </lineage>
</organism>
<feature type="region of interest" description="Disordered" evidence="8">
    <location>
        <begin position="760"/>
        <end position="786"/>
    </location>
</feature>
<dbReference type="InterPro" id="IPR036291">
    <property type="entry name" value="NAD(P)-bd_dom_sf"/>
</dbReference>
<dbReference type="eggNOG" id="KOG1875">
    <property type="taxonomic scope" value="Eukaryota"/>
</dbReference>
<dbReference type="PANTHER" id="PTHR12809:SF2">
    <property type="entry name" value="MEDIATOR OF RNA POLYMERASE II TRANSCRIPTION SUBUNIT 14"/>
    <property type="match status" value="1"/>
</dbReference>
<comment type="function">
    <text evidence="7">Component of the Mediator complex, a coactivator involved in the regulated transcription of nearly all RNA polymerase II-dependent genes. Mediator functions as a bridge to convey information from gene-specific regulatory proteins to the basal RNA polymerase II transcription machinery. Mediator is recruited to promoters by direct interactions with regulatory proteins and serves as a scaffold for the assembly of a functional preinitiation complex with RNA polymerase II and the general transcription factors.</text>
</comment>
<dbReference type="GO" id="GO:0070847">
    <property type="term" value="C:core mediator complex"/>
    <property type="evidence" value="ECO:0007669"/>
    <property type="project" value="TreeGrafter"/>
</dbReference>
<gene>
    <name evidence="11" type="ORF">L484_024576</name>
</gene>
<feature type="region of interest" description="Disordered" evidence="8">
    <location>
        <begin position="811"/>
        <end position="846"/>
    </location>
</feature>
<comment type="subunit">
    <text evidence="7">Component of the Mediator complex.</text>
</comment>
<dbReference type="GO" id="GO:0003712">
    <property type="term" value="F:transcription coregulator activity"/>
    <property type="evidence" value="ECO:0007669"/>
    <property type="project" value="UniProtKB-UniRule"/>
</dbReference>
<accession>W9RI64</accession>
<evidence type="ECO:0000259" key="9">
    <source>
        <dbReference type="Pfam" id="PF01370"/>
    </source>
</evidence>
<comment type="subcellular location">
    <subcellularLocation>
        <location evidence="1 7">Nucleus</location>
    </subcellularLocation>
</comment>
<dbReference type="InterPro" id="IPR001509">
    <property type="entry name" value="Epimerase_deHydtase"/>
</dbReference>
<dbReference type="SUPFAM" id="SSF51735">
    <property type="entry name" value="NAD(P)-binding Rossmann-fold domains"/>
    <property type="match status" value="1"/>
</dbReference>
<evidence type="ECO:0000256" key="5">
    <source>
        <dbReference type="ARBA" id="ARBA00023163"/>
    </source>
</evidence>
<dbReference type="PANTHER" id="PTHR12809">
    <property type="entry name" value="MEDIATOR COMPLEX SUBUNIT"/>
    <property type="match status" value="1"/>
</dbReference>
<name>W9RI64_9ROSA</name>
<dbReference type="Pfam" id="PF08638">
    <property type="entry name" value="Med14"/>
    <property type="match status" value="1"/>
</dbReference>
<dbReference type="EMBL" id="KE345062">
    <property type="protein sequence ID" value="EXB93237.1"/>
    <property type="molecule type" value="Genomic_DNA"/>
</dbReference>
<dbReference type="InterPro" id="IPR013947">
    <property type="entry name" value="Mediator_Med14"/>
</dbReference>
<dbReference type="Gene3D" id="3.40.50.720">
    <property type="entry name" value="NAD(P)-binding Rossmann-like Domain"/>
    <property type="match status" value="1"/>
</dbReference>
<dbReference type="Gene3D" id="3.90.25.10">
    <property type="entry name" value="UDP-galactose 4-epimerase, domain 1"/>
    <property type="match status" value="1"/>
</dbReference>
<dbReference type="Proteomes" id="UP000030645">
    <property type="component" value="Unassembled WGS sequence"/>
</dbReference>
<keyword evidence="5 7" id="KW-0804">Transcription</keyword>
<reference evidence="12" key="1">
    <citation type="submission" date="2013-01" db="EMBL/GenBank/DDBJ databases">
        <title>Draft Genome Sequence of a Mulberry Tree, Morus notabilis C.K. Schneid.</title>
        <authorList>
            <person name="He N."/>
            <person name="Zhao S."/>
        </authorList>
    </citation>
    <scope>NUCLEOTIDE SEQUENCE</scope>
</reference>
<evidence type="ECO:0000256" key="7">
    <source>
        <dbReference type="RuleBase" id="RU365082"/>
    </source>
</evidence>
<proteinExistence type="inferred from homology"/>
<dbReference type="eggNOG" id="KOG1429">
    <property type="taxonomic scope" value="Eukaryota"/>
</dbReference>
<dbReference type="Pfam" id="PF01370">
    <property type="entry name" value="Epimerase"/>
    <property type="match status" value="1"/>
</dbReference>
<feature type="region of interest" description="Disordered" evidence="8">
    <location>
        <begin position="1394"/>
        <end position="1415"/>
    </location>
</feature>
<evidence type="ECO:0000256" key="8">
    <source>
        <dbReference type="SAM" id="MobiDB-lite"/>
    </source>
</evidence>
<dbReference type="STRING" id="981085.W9RI64"/>
<sequence length="2195" mass="239814">MAAELGQQTVEFSTLVGRAAEESYLSLKELVEKSRDSDQSDSEKKINILKYLVKTQQRMLRLNVLAKWCQQVPLIQYCQQLASTLSSHDTCFTQAADSLFFMHEGLQQARAPVYDVPSAIEVLLTGSYQRLPKCIEDVGMQSTLNEDEQQPALKKLDTLVRSKLLEVSLPKEISEVKVSDGTALFRINGEFKVLVTLGYRGHLSLWRILHLELLVGERSGLIKLEELRRHALGDDLERRMAAAENPFITLYSVLHELCVALVMDTVIRQVQALRQGRWRDAIKFELISDGSMGHGGSTGSSQINQDGEADTSGLRTPGLKIIYWLDFDKNTGVPDSGSCPFIKIEPGSDLQIKCVHSTFVIDPLTGKEAEFSLDQSCIDVEKLLLRAICCNRYTRLLEIQKVLGKNVQLCRAAGDVVIQSCVDEVDIDSKKKDYKANAREYEEGLEVLRVRAYGSSFFTLGINIRTGRYLLQSSQNIIESSALLECEDALNQGSMNAADVFISLRSKSILHLFASISRFLGLEVYEHGLPAVKLPKNILNGSAMLLLGFPDCGSSYFLLMQLDKDFKPVFKMLETQSELPGKVPSFSNLNQVTRIKKIDIGQMQMLEDEMTLSLLEWGKTHSFLPSAGGTNRISESGLLSDLSLEGSMQIAGGPPSSFSSVVDEVFELERGPSMQNVSSPFNASSRFGSVPVNLHAIKAGTASPKWEGTLQTSQISNFAKVSSGASSYAASLHSPSNLKGSVQTNSLGSLSSIPGRGVAGTKLSASKSEQDLPSLRSPQSAEFGSCTSMDEDQLRLLNDSSKDAIYGRLSQLLSPPLPTGPRVSGSTVKANGPRISPSGPLAGSSKVAGSSSCATPALDYAVCRSPSYDVLSKHEKNPRKRTVSDMLNLIPSLKGVETKGFCKRRKISEVARAQKSSQMLVPMDMVSKTDGYNYGNLIAEANKGNAASSVYVSALLHVVRHCSLCINHARLTSQMEELDIPYVEEVGLRSASSKIWFRLPFSRADTWQHICLRLGRPGSMYWDVKINDQHFRDLWELQKGSNSTPWGSGVRIANTSDIDSHIRYDPEGVVLSYQSVESNSIKKLVADIQRLSNARMFALGMRKLLGVRADEKAEESSSSSDVKAPLSAKGALDAVDRLSEQMRRAFRIEAVGLMSLWFSFGSGVVARFGVEWESGKEGCTMHVTPDQLWPHTKFLEDFINGAEVASLLDCIRLTAGPLHALTAATRPARAGPIPGVPGVAAALSSLPKQAGYLASQGLLPSGVTANVSQGPSSTIGNPASVTAAGPLANHSVHGAAMLAAASRGGPGIVPSSLLPIDVSVVLRGPYWIRIIYRKHFAVDMRCFAGDQVWLQPATPPKGGPSVGGSLPCPQFRPFIMEHVAQELNVLEPSFVGSQQSGGLANNQNQTSGSQLSSANGNRINLPGTAAVSRAGSQVAAFNRMGSVPPGSSNLAVLNTGVPLRRSPGTGVPAHVRGELNTAIIGLGDDGGYGGGWVPLVALKKVLRGILKYLGVLWLFAQLPDLLKEILGSILKDNEGALLNLDQEQPALRFFVGGYVFAVSVHRVQLLLQVLSVKRFHHQQQQQQQQNSTTAQEELTQSEIGEICDYFSRRVASEPYDASRVASFITLLTLPISVLREFLKLIAWKKGLAQAQGGDVAPAQKPRIELCLENHAGLNMDDSSENSSVAKSNIHYDRPHNSVDFALTVVLDPAHIPHINAAGGAAWLPYCVSVRLRYSFGENPNVSFLGMDGSHGGRACWFRVDDWEKCKQRIARTVEGSGSSPGDTNQGRLRLVADNVQRTLNLSLQWLRDGGGVTASSGSTMGSTGGTDYGAHTYENLEREPYWPSEKLRISITGAGGFIASHIARRLKSEGHYIIASDWKKNEHMTEDMFCHEFHLVDLRVMDNCLKVTKDVDHVFNLAADMGGMGFIQSNHSVIMYNNTMISFNMLEAARISGVKRFFYASSACIYPEFKQLETNVSLKESDAWPAEPQDAYGLEKLATEELCKHYTKDFGIECRVGRFHNIYGPFGTWKGGREKAPAAFCRKAITSTDKFEMWGDGLQTRSFTFIDECVEGVLRLTKSDFREPVNIGSDEMVSMNEMAEIVLSFEDKKLPIHHIPGPEGVRGRNSDNTLIKEKLGWAPTMRLKDGLRITYFWIKEQIEKEKTQGVDLSIYGSSKVVGTQAPVQLGSLRAADGKE</sequence>
<feature type="compositionally biased region" description="Polar residues" evidence="8">
    <location>
        <begin position="776"/>
        <end position="786"/>
    </location>
</feature>
<evidence type="ECO:0000256" key="2">
    <source>
        <dbReference type="ARBA" id="ARBA00007813"/>
    </source>
</evidence>
<dbReference type="GO" id="GO:0051287">
    <property type="term" value="F:NAD binding"/>
    <property type="evidence" value="ECO:0007669"/>
    <property type="project" value="InterPro"/>
</dbReference>
<dbReference type="CDD" id="cd05273">
    <property type="entry name" value="GME-like_SDR_e"/>
    <property type="match status" value="1"/>
</dbReference>
<dbReference type="GO" id="GO:0006357">
    <property type="term" value="P:regulation of transcription by RNA polymerase II"/>
    <property type="evidence" value="ECO:0007669"/>
    <property type="project" value="InterPro"/>
</dbReference>
<dbReference type="InterPro" id="IPR033890">
    <property type="entry name" value="GDP-Man_epi"/>
</dbReference>
<keyword evidence="12" id="KW-1185">Reference proteome</keyword>
<keyword evidence="6 7" id="KW-0539">Nucleus</keyword>
<feature type="domain" description="NAD-dependent epimerase/dehydratase" evidence="9">
    <location>
        <begin position="1849"/>
        <end position="2088"/>
    </location>
</feature>
<comment type="similarity">
    <text evidence="2 7">Belongs to the Mediator complex subunit 14 family.</text>
</comment>
<evidence type="ECO:0000256" key="3">
    <source>
        <dbReference type="ARBA" id="ARBA00023015"/>
    </source>
</evidence>
<evidence type="ECO:0000313" key="11">
    <source>
        <dbReference type="EMBL" id="EXB93237.1"/>
    </source>
</evidence>
<feature type="domain" description="Mediator complex subunit MED14 N-terminal" evidence="10">
    <location>
        <begin position="9"/>
        <end position="198"/>
    </location>
</feature>
<evidence type="ECO:0000256" key="4">
    <source>
        <dbReference type="ARBA" id="ARBA00023159"/>
    </source>
</evidence>
<evidence type="ECO:0000256" key="6">
    <source>
        <dbReference type="ARBA" id="ARBA00023242"/>
    </source>
</evidence>
<dbReference type="InterPro" id="IPR055122">
    <property type="entry name" value="Med14_N"/>
</dbReference>
<evidence type="ECO:0000256" key="1">
    <source>
        <dbReference type="ARBA" id="ARBA00004123"/>
    </source>
</evidence>
<evidence type="ECO:0000313" key="12">
    <source>
        <dbReference type="Proteomes" id="UP000030645"/>
    </source>
</evidence>
<dbReference type="GO" id="GO:0047918">
    <property type="term" value="F:GDP-mannose 3,5-epimerase activity"/>
    <property type="evidence" value="ECO:0007669"/>
    <property type="project" value="InterPro"/>
</dbReference>
<protein>
    <recommendedName>
        <fullName evidence="7">Mediator of RNA polymerase II transcription subunit 14</fullName>
    </recommendedName>
    <alternativeName>
        <fullName evidence="7">Mediator complex subunit 14</fullName>
    </alternativeName>
</protein>
<keyword evidence="3 7" id="KW-0805">Transcription regulation</keyword>
<evidence type="ECO:0000259" key="10">
    <source>
        <dbReference type="Pfam" id="PF08638"/>
    </source>
</evidence>
<keyword evidence="4 7" id="KW-0010">Activator</keyword>
<dbReference type="GO" id="GO:0016592">
    <property type="term" value="C:mediator complex"/>
    <property type="evidence" value="ECO:0007669"/>
    <property type="project" value="UniProtKB-UniRule"/>
</dbReference>